<accession>B7JSQ2</accession>
<dbReference type="KEGG" id="bcu:BCAH820_2900"/>
<name>B7JSQ2_BACC0</name>
<dbReference type="HOGENOM" id="CLU_3339658_0_0_9"/>
<reference evidence="1 2" key="1">
    <citation type="submission" date="2008-10" db="EMBL/GenBank/DDBJ databases">
        <title>Genome sequence of Bacillus cereus AH820.</title>
        <authorList>
            <person name="Dodson R.J."/>
            <person name="Durkin A.S."/>
            <person name="Rosovitz M.J."/>
            <person name="Rasko D.A."/>
            <person name="Hoffmaster A."/>
            <person name="Ravel J."/>
            <person name="Sutton G."/>
        </authorList>
    </citation>
    <scope>NUCLEOTIDE SEQUENCE [LARGE SCALE GENOMIC DNA]</scope>
    <source>
        <strain evidence="1 2">AH820</strain>
    </source>
</reference>
<dbReference type="AlphaFoldDB" id="B7JSQ2"/>
<evidence type="ECO:0000313" key="1">
    <source>
        <dbReference type="EMBL" id="ACK89838.1"/>
    </source>
</evidence>
<dbReference type="EMBL" id="CP001283">
    <property type="protein sequence ID" value="ACK89838.1"/>
    <property type="molecule type" value="Genomic_DNA"/>
</dbReference>
<protein>
    <submittedName>
        <fullName evidence="1">Uncharacterized protein</fullName>
    </submittedName>
</protein>
<sequence length="42" mass="4840">MLTQLMNLNFSKKAPHIKILLLYNTTSEFKDLKEGNVFGEVL</sequence>
<evidence type="ECO:0000313" key="2">
    <source>
        <dbReference type="Proteomes" id="UP000001363"/>
    </source>
</evidence>
<dbReference type="Proteomes" id="UP000001363">
    <property type="component" value="Chromosome"/>
</dbReference>
<gene>
    <name evidence="1" type="ordered locus">BCAH820_2900</name>
</gene>
<proteinExistence type="predicted"/>
<organism evidence="1 2">
    <name type="scientific">Bacillus cereus (strain AH820)</name>
    <dbReference type="NCBI Taxonomy" id="405535"/>
    <lineage>
        <taxon>Bacteria</taxon>
        <taxon>Bacillati</taxon>
        <taxon>Bacillota</taxon>
        <taxon>Bacilli</taxon>
        <taxon>Bacillales</taxon>
        <taxon>Bacillaceae</taxon>
        <taxon>Bacillus</taxon>
        <taxon>Bacillus cereus group</taxon>
    </lineage>
</organism>